<reference evidence="10 11" key="1">
    <citation type="submission" date="2018-05" db="EMBL/GenBank/DDBJ databases">
        <title>Genome sequencing and assembly of the regulated plant pathogen Lachnellula willkommii and related sister species for the development of diagnostic species identification markers.</title>
        <authorList>
            <person name="Giroux E."/>
            <person name="Bilodeau G."/>
        </authorList>
    </citation>
    <scope>NUCLEOTIDE SEQUENCE [LARGE SCALE GENOMIC DNA]</scope>
    <source>
        <strain evidence="10 11">CBS 172.35</strain>
    </source>
</reference>
<gene>
    <name evidence="10" type="primary">apdG_4</name>
    <name evidence="10" type="ORF">LAWI1_G000453</name>
</gene>
<dbReference type="Gene3D" id="1.20.140.10">
    <property type="entry name" value="Butyryl-CoA Dehydrogenase, subunit A, domain 3"/>
    <property type="match status" value="1"/>
</dbReference>
<evidence type="ECO:0000256" key="6">
    <source>
        <dbReference type="RuleBase" id="RU362125"/>
    </source>
</evidence>
<evidence type="ECO:0000313" key="10">
    <source>
        <dbReference type="EMBL" id="TVY93939.1"/>
    </source>
</evidence>
<evidence type="ECO:0000313" key="11">
    <source>
        <dbReference type="Proteomes" id="UP000315522"/>
    </source>
</evidence>
<dbReference type="GO" id="GO:0003995">
    <property type="term" value="F:acyl-CoA dehydrogenase activity"/>
    <property type="evidence" value="ECO:0007669"/>
    <property type="project" value="TreeGrafter"/>
</dbReference>
<comment type="similarity">
    <text evidence="2 6">Belongs to the acyl-CoA dehydrogenase family.</text>
</comment>
<proteinExistence type="inferred from homology"/>
<dbReference type="InterPro" id="IPR050741">
    <property type="entry name" value="Acyl-CoA_dehydrogenase"/>
</dbReference>
<dbReference type="InterPro" id="IPR009075">
    <property type="entry name" value="AcylCo_DH/oxidase_C"/>
</dbReference>
<dbReference type="GO" id="GO:0050660">
    <property type="term" value="F:flavin adenine dinucleotide binding"/>
    <property type="evidence" value="ECO:0007669"/>
    <property type="project" value="InterPro"/>
</dbReference>
<keyword evidence="3 6" id="KW-0285">Flavoprotein</keyword>
<dbReference type="InterPro" id="IPR009100">
    <property type="entry name" value="AcylCoA_DH/oxidase_NM_dom_sf"/>
</dbReference>
<dbReference type="GO" id="GO:0033539">
    <property type="term" value="P:fatty acid beta-oxidation using acyl-CoA dehydrogenase"/>
    <property type="evidence" value="ECO:0007669"/>
    <property type="project" value="TreeGrafter"/>
</dbReference>
<dbReference type="PANTHER" id="PTHR48083">
    <property type="entry name" value="MEDIUM-CHAIN SPECIFIC ACYL-COA DEHYDROGENASE, MITOCHONDRIAL-RELATED"/>
    <property type="match status" value="1"/>
</dbReference>
<feature type="domain" description="Acyl-CoA dehydrogenase/oxidase C-terminal" evidence="7">
    <location>
        <begin position="303"/>
        <end position="444"/>
    </location>
</feature>
<feature type="domain" description="Acyl-CoA dehydrogenase/oxidase N-terminal" evidence="9">
    <location>
        <begin position="29"/>
        <end position="154"/>
    </location>
</feature>
<dbReference type="SUPFAM" id="SSF47203">
    <property type="entry name" value="Acyl-CoA dehydrogenase C-terminal domain-like"/>
    <property type="match status" value="1"/>
</dbReference>
<dbReference type="Pfam" id="PF02770">
    <property type="entry name" value="Acyl-CoA_dh_M"/>
    <property type="match status" value="1"/>
</dbReference>
<dbReference type="SUPFAM" id="SSF56645">
    <property type="entry name" value="Acyl-CoA dehydrogenase NM domain-like"/>
    <property type="match status" value="1"/>
</dbReference>
<dbReference type="Gene3D" id="1.10.540.10">
    <property type="entry name" value="Acyl-CoA dehydrogenase/oxidase, N-terminal domain"/>
    <property type="match status" value="1"/>
</dbReference>
<keyword evidence="4 6" id="KW-0274">FAD</keyword>
<dbReference type="Proteomes" id="UP000315522">
    <property type="component" value="Unassembled WGS sequence"/>
</dbReference>
<dbReference type="InterPro" id="IPR037069">
    <property type="entry name" value="AcylCoA_DH/ox_N_sf"/>
</dbReference>
<evidence type="ECO:0000259" key="7">
    <source>
        <dbReference type="Pfam" id="PF00441"/>
    </source>
</evidence>
<keyword evidence="11" id="KW-1185">Reference proteome</keyword>
<evidence type="ECO:0000256" key="3">
    <source>
        <dbReference type="ARBA" id="ARBA00022630"/>
    </source>
</evidence>
<dbReference type="InterPro" id="IPR036250">
    <property type="entry name" value="AcylCo_DH-like_C"/>
</dbReference>
<evidence type="ECO:0000259" key="8">
    <source>
        <dbReference type="Pfam" id="PF02770"/>
    </source>
</evidence>
<dbReference type="InterPro" id="IPR046373">
    <property type="entry name" value="Acyl-CoA_Oxase/DH_mid-dom_sf"/>
</dbReference>
<keyword evidence="5 6" id="KW-0560">Oxidoreductase</keyword>
<protein>
    <submittedName>
        <fullName evidence="10">Acyl-CoA dehydrogenase</fullName>
    </submittedName>
</protein>
<sequence length="467" mass="50819">MSAFDLASITPFAEPLWYSRGKSVYYDSSHERLRKAVRAYVDEKITPNCAEWETQGFVPKEVLAEHSRRGFTAVAINPAGVSSHMGNIKLPGDIEPRKWDGFHDLICIDELARCGYLGVVWALGCGDSIGCPPVVNFGSDAQKKAWLPSVVNGESRFCLGVTEVDGIVDKFGVLLLTQIAGSDVANISTIAERRGNVYVVNGAKKWITNGMWATHCTAAVRTGPPGKNGISALVIPLNSKGVSRRKILNSGVAASGSTYLEFDDVEVPVSNLLGEENKGFKIIMSSQSSPKTTKELRILLTDSDFNHERLWLACTSLRLARICLTDAYSYALERTTFGKHLIEHQAIKTKFTTIGADILPAHAFMESLVALGDASKHAEPRYGGLIALLKVVAGRALEKTVRETQQVMGGLGYSRTGKGARIEQISRDMRVMVIGGGSEEILTELAFVQEKKDLGTIRGESLRSSKL</sequence>
<organism evidence="10 11">
    <name type="scientific">Lachnellula willkommii</name>
    <dbReference type="NCBI Taxonomy" id="215461"/>
    <lineage>
        <taxon>Eukaryota</taxon>
        <taxon>Fungi</taxon>
        <taxon>Dikarya</taxon>
        <taxon>Ascomycota</taxon>
        <taxon>Pezizomycotina</taxon>
        <taxon>Leotiomycetes</taxon>
        <taxon>Helotiales</taxon>
        <taxon>Lachnaceae</taxon>
        <taxon>Lachnellula</taxon>
    </lineage>
</organism>
<dbReference type="PANTHER" id="PTHR48083:SF17">
    <property type="entry name" value="ACYL-COA DEHYDROGENASE (AFU_ORTHOLOGUE AFUA_2G16630)-RELATED"/>
    <property type="match status" value="1"/>
</dbReference>
<feature type="domain" description="Acyl-CoA oxidase/dehydrogenase middle" evidence="8">
    <location>
        <begin position="180"/>
        <end position="265"/>
    </location>
</feature>
<evidence type="ECO:0000256" key="2">
    <source>
        <dbReference type="ARBA" id="ARBA00009347"/>
    </source>
</evidence>
<name>A0A559MLV9_9HELO</name>
<dbReference type="Pfam" id="PF00441">
    <property type="entry name" value="Acyl-CoA_dh_1"/>
    <property type="match status" value="1"/>
</dbReference>
<evidence type="ECO:0000259" key="9">
    <source>
        <dbReference type="Pfam" id="PF02771"/>
    </source>
</evidence>
<dbReference type="Gene3D" id="2.40.110.10">
    <property type="entry name" value="Butyryl-CoA Dehydrogenase, subunit A, domain 2"/>
    <property type="match status" value="1"/>
</dbReference>
<evidence type="ECO:0000256" key="5">
    <source>
        <dbReference type="ARBA" id="ARBA00023002"/>
    </source>
</evidence>
<dbReference type="Pfam" id="PF02771">
    <property type="entry name" value="Acyl-CoA_dh_N"/>
    <property type="match status" value="1"/>
</dbReference>
<dbReference type="InterPro" id="IPR013786">
    <property type="entry name" value="AcylCoA_DH/ox_N"/>
</dbReference>
<evidence type="ECO:0000256" key="4">
    <source>
        <dbReference type="ARBA" id="ARBA00022827"/>
    </source>
</evidence>
<comment type="caution">
    <text evidence="10">The sequence shown here is derived from an EMBL/GenBank/DDBJ whole genome shotgun (WGS) entry which is preliminary data.</text>
</comment>
<evidence type="ECO:0000256" key="1">
    <source>
        <dbReference type="ARBA" id="ARBA00001974"/>
    </source>
</evidence>
<dbReference type="EMBL" id="QGML01000061">
    <property type="protein sequence ID" value="TVY93939.1"/>
    <property type="molecule type" value="Genomic_DNA"/>
</dbReference>
<dbReference type="GO" id="GO:0005737">
    <property type="term" value="C:cytoplasm"/>
    <property type="evidence" value="ECO:0007669"/>
    <property type="project" value="TreeGrafter"/>
</dbReference>
<dbReference type="AlphaFoldDB" id="A0A559MLV9"/>
<dbReference type="InterPro" id="IPR006091">
    <property type="entry name" value="Acyl-CoA_Oxase/DH_mid-dom"/>
</dbReference>
<accession>A0A559MLV9</accession>
<comment type="cofactor">
    <cofactor evidence="1 6">
        <name>FAD</name>
        <dbReference type="ChEBI" id="CHEBI:57692"/>
    </cofactor>
</comment>